<feature type="region of interest" description="Disordered" evidence="1">
    <location>
        <begin position="1"/>
        <end position="222"/>
    </location>
</feature>
<comment type="caution">
    <text evidence="2">The sequence shown here is derived from an EMBL/GenBank/DDBJ whole genome shotgun (WGS) entry which is preliminary data.</text>
</comment>
<name>A0AAD7JKC3_9AGAR</name>
<keyword evidence="3" id="KW-1185">Reference proteome</keyword>
<dbReference type="AlphaFoldDB" id="A0AAD7JKC3"/>
<organism evidence="2 3">
    <name type="scientific">Mycena metata</name>
    <dbReference type="NCBI Taxonomy" id="1033252"/>
    <lineage>
        <taxon>Eukaryota</taxon>
        <taxon>Fungi</taxon>
        <taxon>Dikarya</taxon>
        <taxon>Basidiomycota</taxon>
        <taxon>Agaricomycotina</taxon>
        <taxon>Agaricomycetes</taxon>
        <taxon>Agaricomycetidae</taxon>
        <taxon>Agaricales</taxon>
        <taxon>Marasmiineae</taxon>
        <taxon>Mycenaceae</taxon>
        <taxon>Mycena</taxon>
    </lineage>
</organism>
<feature type="compositionally biased region" description="Polar residues" evidence="1">
    <location>
        <begin position="131"/>
        <end position="154"/>
    </location>
</feature>
<evidence type="ECO:0000256" key="1">
    <source>
        <dbReference type="SAM" id="MobiDB-lite"/>
    </source>
</evidence>
<proteinExistence type="predicted"/>
<evidence type="ECO:0000313" key="2">
    <source>
        <dbReference type="EMBL" id="KAJ7766661.1"/>
    </source>
</evidence>
<sequence length="222" mass="24120">MDGGVSGAATGRCETLPARECNKSNSGKWETQLAQDVPDNQSATKATPGRRRNSRGQPAASVTRDWGVPMPGASSQTPKRACAPKSAGSQNISEETGEDKNSCKDANGGQDNMHRWMVAAVRRSRPRECNKSNSGKWETQPAQDVPDNQSTTKATPGRRRNSRGQPAASATRDWGVPTPEASSRTPKPEQRSQSEAQPANARWRRAPQPERCDKEKRGKDDN</sequence>
<dbReference type="EMBL" id="JARKIB010000023">
    <property type="protein sequence ID" value="KAJ7766661.1"/>
    <property type="molecule type" value="Genomic_DNA"/>
</dbReference>
<feature type="compositionally biased region" description="Polar residues" evidence="1">
    <location>
        <begin position="23"/>
        <end position="45"/>
    </location>
</feature>
<gene>
    <name evidence="2" type="ORF">B0H16DRAFT_1453717</name>
</gene>
<feature type="compositionally biased region" description="Basic and acidic residues" evidence="1">
    <location>
        <begin position="207"/>
        <end position="222"/>
    </location>
</feature>
<accession>A0AAD7JKC3</accession>
<dbReference type="Proteomes" id="UP001215598">
    <property type="component" value="Unassembled WGS sequence"/>
</dbReference>
<protein>
    <submittedName>
        <fullName evidence="2">Uncharacterized protein</fullName>
    </submittedName>
</protein>
<reference evidence="2" key="1">
    <citation type="submission" date="2023-03" db="EMBL/GenBank/DDBJ databases">
        <title>Massive genome expansion in bonnet fungi (Mycena s.s.) driven by repeated elements and novel gene families across ecological guilds.</title>
        <authorList>
            <consortium name="Lawrence Berkeley National Laboratory"/>
            <person name="Harder C.B."/>
            <person name="Miyauchi S."/>
            <person name="Viragh M."/>
            <person name="Kuo A."/>
            <person name="Thoen E."/>
            <person name="Andreopoulos B."/>
            <person name="Lu D."/>
            <person name="Skrede I."/>
            <person name="Drula E."/>
            <person name="Henrissat B."/>
            <person name="Morin E."/>
            <person name="Kohler A."/>
            <person name="Barry K."/>
            <person name="LaButti K."/>
            <person name="Morin E."/>
            <person name="Salamov A."/>
            <person name="Lipzen A."/>
            <person name="Mereny Z."/>
            <person name="Hegedus B."/>
            <person name="Baldrian P."/>
            <person name="Stursova M."/>
            <person name="Weitz H."/>
            <person name="Taylor A."/>
            <person name="Grigoriev I.V."/>
            <person name="Nagy L.G."/>
            <person name="Martin F."/>
            <person name="Kauserud H."/>
        </authorList>
    </citation>
    <scope>NUCLEOTIDE SEQUENCE</scope>
    <source>
        <strain evidence="2">CBHHK182m</strain>
    </source>
</reference>
<evidence type="ECO:0000313" key="3">
    <source>
        <dbReference type="Proteomes" id="UP001215598"/>
    </source>
</evidence>